<comment type="subcellular location">
    <subcellularLocation>
        <location evidence="1">Membrane</location>
        <topology evidence="1">Multi-pass membrane protein</topology>
    </subcellularLocation>
</comment>
<evidence type="ECO:0000313" key="14">
    <source>
        <dbReference type="Proteomes" id="UP000193560"/>
    </source>
</evidence>
<dbReference type="InterPro" id="IPR001594">
    <property type="entry name" value="Palmitoyltrfase_DHHC"/>
</dbReference>
<evidence type="ECO:0000256" key="8">
    <source>
        <dbReference type="ARBA" id="ARBA00023315"/>
    </source>
</evidence>
<dbReference type="PROSITE" id="PS50216">
    <property type="entry name" value="DHHC"/>
    <property type="match status" value="1"/>
</dbReference>
<evidence type="ECO:0000256" key="3">
    <source>
        <dbReference type="ARBA" id="ARBA00022692"/>
    </source>
</evidence>
<proteinExistence type="inferred from homology"/>
<evidence type="ECO:0000256" key="5">
    <source>
        <dbReference type="ARBA" id="ARBA00023136"/>
    </source>
</evidence>
<feature type="transmembrane region" description="Helical" evidence="10">
    <location>
        <begin position="65"/>
        <end position="88"/>
    </location>
</feature>
<keyword evidence="7" id="KW-0449">Lipoprotein</keyword>
<evidence type="ECO:0000256" key="1">
    <source>
        <dbReference type="ARBA" id="ARBA00004141"/>
    </source>
</evidence>
<keyword evidence="4 10" id="KW-1133">Transmembrane helix</keyword>
<evidence type="ECO:0000256" key="11">
    <source>
        <dbReference type="SAM" id="MobiDB-lite"/>
    </source>
</evidence>
<evidence type="ECO:0000256" key="2">
    <source>
        <dbReference type="ARBA" id="ARBA00022679"/>
    </source>
</evidence>
<dbReference type="PANTHER" id="PTHR12246">
    <property type="entry name" value="PALMITOYLTRANSFERASE ZDHHC16"/>
    <property type="match status" value="1"/>
</dbReference>
<gene>
    <name evidence="13" type="ORF">BCR42DRAFT_405632</name>
</gene>
<dbReference type="OrthoDB" id="9909019at2759"/>
<dbReference type="AlphaFoldDB" id="A0A1X2ITP2"/>
<dbReference type="STRING" id="90262.A0A1X2ITP2"/>
<dbReference type="GO" id="GO:0016020">
    <property type="term" value="C:membrane"/>
    <property type="evidence" value="ECO:0007669"/>
    <property type="project" value="UniProtKB-SubCell"/>
</dbReference>
<evidence type="ECO:0000256" key="7">
    <source>
        <dbReference type="ARBA" id="ARBA00023288"/>
    </source>
</evidence>
<feature type="compositionally biased region" description="Polar residues" evidence="11">
    <location>
        <begin position="147"/>
        <end position="159"/>
    </location>
</feature>
<comment type="similarity">
    <text evidence="10">Belongs to the DHHC palmitoyltransferase family.</text>
</comment>
<name>A0A1X2ITP2_9FUNG</name>
<keyword evidence="3 10" id="KW-0812">Transmembrane</keyword>
<evidence type="ECO:0000256" key="4">
    <source>
        <dbReference type="ARBA" id="ARBA00022989"/>
    </source>
</evidence>
<evidence type="ECO:0000256" key="10">
    <source>
        <dbReference type="RuleBase" id="RU079119"/>
    </source>
</evidence>
<dbReference type="Proteomes" id="UP000193560">
    <property type="component" value="Unassembled WGS sequence"/>
</dbReference>
<evidence type="ECO:0000256" key="6">
    <source>
        <dbReference type="ARBA" id="ARBA00023139"/>
    </source>
</evidence>
<dbReference type="Pfam" id="PF01529">
    <property type="entry name" value="DHHC"/>
    <property type="match status" value="1"/>
</dbReference>
<feature type="transmembrane region" description="Helical" evidence="10">
    <location>
        <begin position="233"/>
        <end position="253"/>
    </location>
</feature>
<evidence type="ECO:0000259" key="12">
    <source>
        <dbReference type="Pfam" id="PF01529"/>
    </source>
</evidence>
<accession>A0A1X2ITP2</accession>
<keyword evidence="8 10" id="KW-0012">Acyltransferase</keyword>
<keyword evidence="2 10" id="KW-0808">Transferase</keyword>
<comment type="catalytic activity">
    <reaction evidence="9 10">
        <text>L-cysteinyl-[protein] + hexadecanoyl-CoA = S-hexadecanoyl-L-cysteinyl-[protein] + CoA</text>
        <dbReference type="Rhea" id="RHEA:36683"/>
        <dbReference type="Rhea" id="RHEA-COMP:10131"/>
        <dbReference type="Rhea" id="RHEA-COMP:11032"/>
        <dbReference type="ChEBI" id="CHEBI:29950"/>
        <dbReference type="ChEBI" id="CHEBI:57287"/>
        <dbReference type="ChEBI" id="CHEBI:57379"/>
        <dbReference type="ChEBI" id="CHEBI:74151"/>
        <dbReference type="EC" id="2.3.1.225"/>
    </reaction>
</comment>
<protein>
    <recommendedName>
        <fullName evidence="10">Palmitoyltransferase</fullName>
        <ecNumber evidence="10">2.3.1.225</ecNumber>
    </recommendedName>
</protein>
<feature type="transmembrane region" description="Helical" evidence="10">
    <location>
        <begin position="21"/>
        <end position="50"/>
    </location>
</feature>
<keyword evidence="6" id="KW-0564">Palmitate</keyword>
<dbReference type="InterPro" id="IPR039859">
    <property type="entry name" value="PFA4/ZDH16/20/ERF2-like"/>
</dbReference>
<comment type="domain">
    <text evidence="10">The DHHC domain is required for palmitoyltransferase activity.</text>
</comment>
<keyword evidence="14" id="KW-1185">Reference proteome</keyword>
<evidence type="ECO:0000313" key="13">
    <source>
        <dbReference type="EMBL" id="ORZ22168.1"/>
    </source>
</evidence>
<reference evidence="13 14" key="1">
    <citation type="submission" date="2016-07" db="EMBL/GenBank/DDBJ databases">
        <title>Pervasive Adenine N6-methylation of Active Genes in Fungi.</title>
        <authorList>
            <consortium name="DOE Joint Genome Institute"/>
            <person name="Mondo S.J."/>
            <person name="Dannebaum R.O."/>
            <person name="Kuo R.C."/>
            <person name="Labutti K."/>
            <person name="Haridas S."/>
            <person name="Kuo A."/>
            <person name="Salamov A."/>
            <person name="Ahrendt S.R."/>
            <person name="Lipzen A."/>
            <person name="Sullivan W."/>
            <person name="Andreopoulos W.B."/>
            <person name="Clum A."/>
            <person name="Lindquist E."/>
            <person name="Daum C."/>
            <person name="Ramamoorthy G.K."/>
            <person name="Gryganskyi A."/>
            <person name="Culley D."/>
            <person name="Magnuson J.K."/>
            <person name="James T.Y."/>
            <person name="O'Malley M.A."/>
            <person name="Stajich J.E."/>
            <person name="Spatafora J.W."/>
            <person name="Visel A."/>
            <person name="Grigoriev I.V."/>
        </authorList>
    </citation>
    <scope>NUCLEOTIDE SEQUENCE [LARGE SCALE GENOMIC DNA]</scope>
    <source>
        <strain evidence="13 14">NRRL 1336</strain>
    </source>
</reference>
<dbReference type="GO" id="GO:0019706">
    <property type="term" value="F:protein-cysteine S-palmitoyltransferase activity"/>
    <property type="evidence" value="ECO:0007669"/>
    <property type="project" value="UniProtKB-EC"/>
</dbReference>
<organism evidence="13 14">
    <name type="scientific">Absidia repens</name>
    <dbReference type="NCBI Taxonomy" id="90262"/>
    <lineage>
        <taxon>Eukaryota</taxon>
        <taxon>Fungi</taxon>
        <taxon>Fungi incertae sedis</taxon>
        <taxon>Mucoromycota</taxon>
        <taxon>Mucoromycotina</taxon>
        <taxon>Mucoromycetes</taxon>
        <taxon>Mucorales</taxon>
        <taxon>Cunninghamellaceae</taxon>
        <taxon>Absidia</taxon>
    </lineage>
</organism>
<dbReference type="EMBL" id="MCGE01000004">
    <property type="protein sequence ID" value="ORZ22168.1"/>
    <property type="molecule type" value="Genomic_DNA"/>
</dbReference>
<feature type="domain" description="Palmitoyltransferase DHHC" evidence="12">
    <location>
        <begin position="187"/>
        <end position="310"/>
    </location>
</feature>
<sequence>MSFIEASSKKKKKKGMGAARFFRKVQSCCTFTLNVSPVVLLSLILAWAFWAYHFRLCLYLIGNQAILQGCLYMIFFEPLFGLTVWSFYKASRTSPGNTIDTAKQGESEELDIEEGYQDNHDSEYVQLLPSHLPARNDANHLSETDDQSNSEQGTSSSPAILSLDDNNAPIRLASSSSLSITVKRDGAKRYCQKCKMDKCDRSHHCRSCKRCILKMDHHCPWINNCVGFYNYKFFYLFIVYGSWFCIYVFSTTLPLTIRIMKQPMGIFEIDFNWLFLCFVSVVFGLFLIPFSLFHTRQLCKNRTTIEFYEKANYRLGSRQKRMGSRRQMIDIMRSRYFNPWELGTRTNVEQVLGKSTMTWFLPIGIPSGNGHTFPLNDHAYDTLAIDEVDDVY</sequence>
<keyword evidence="5 10" id="KW-0472">Membrane</keyword>
<comment type="caution">
    <text evidence="13">The sequence shown here is derived from an EMBL/GenBank/DDBJ whole genome shotgun (WGS) entry which is preliminary data.</text>
</comment>
<evidence type="ECO:0000256" key="9">
    <source>
        <dbReference type="ARBA" id="ARBA00048048"/>
    </source>
</evidence>
<dbReference type="EC" id="2.3.1.225" evidence="10"/>
<feature type="transmembrane region" description="Helical" evidence="10">
    <location>
        <begin position="273"/>
        <end position="293"/>
    </location>
</feature>
<feature type="region of interest" description="Disordered" evidence="11">
    <location>
        <begin position="138"/>
        <end position="161"/>
    </location>
</feature>